<evidence type="ECO:0000256" key="1">
    <source>
        <dbReference type="ARBA" id="ARBA00004211"/>
    </source>
</evidence>
<dbReference type="GO" id="GO:0006888">
    <property type="term" value="P:endoplasmic reticulum to Golgi vesicle-mediated transport"/>
    <property type="evidence" value="ECO:0007669"/>
    <property type="project" value="TreeGrafter"/>
</dbReference>
<feature type="region of interest" description="Disordered" evidence="8">
    <location>
        <begin position="173"/>
        <end position="198"/>
    </location>
</feature>
<dbReference type="GO" id="GO:0006886">
    <property type="term" value="P:intracellular protein transport"/>
    <property type="evidence" value="ECO:0007669"/>
    <property type="project" value="TreeGrafter"/>
</dbReference>
<keyword evidence="6" id="KW-0175">Coiled coil</keyword>
<evidence type="ECO:0000259" key="10">
    <source>
        <dbReference type="PROSITE" id="PS50192"/>
    </source>
</evidence>
<dbReference type="PROSITE" id="PS50192">
    <property type="entry name" value="T_SNARE"/>
    <property type="match status" value="1"/>
</dbReference>
<accession>A0A9W8A886</accession>
<dbReference type="GO" id="GO:0031201">
    <property type="term" value="C:SNARE complex"/>
    <property type="evidence" value="ECO:0007669"/>
    <property type="project" value="TreeGrafter"/>
</dbReference>
<dbReference type="InterPro" id="IPR010989">
    <property type="entry name" value="SNARE"/>
</dbReference>
<gene>
    <name evidence="11" type="primary">sed5</name>
    <name evidence="11" type="ORF">H4219_000786</name>
</gene>
<dbReference type="PANTHER" id="PTHR19957:SF3">
    <property type="entry name" value="SYNTAXIN-5"/>
    <property type="match status" value="1"/>
</dbReference>
<evidence type="ECO:0000256" key="9">
    <source>
        <dbReference type="SAM" id="Phobius"/>
    </source>
</evidence>
<sequence length="316" mass="36040">MTTTTRTKNLRNRTDEFRSLTNVLRKRQAKSQNLKIDDPKNMRAKHSLFASQAGEIGGEIQQVTQELEQLALLARRKTLFDDKSAEIANLTNNVKERIAVINSKISALQKSTAQNTNTNGRHVAEHNANVVMSLQSQLATTSTAFKDVLEIRSQNLKATSDRRDQLMIPKNESKFMASGSPLYRSRPSRNSRQPDYNDNEDFVALSMPENNESQAQQMMLLDQQENYLDSRSEAIRSVESTISELGQIFQQLAHMVSEQREVIQRIDANVEDIDMNVQGAQQELLHYFSNISSNRWLIMKVFAIILFAVFIFVLML</sequence>
<evidence type="ECO:0000256" key="3">
    <source>
        <dbReference type="ARBA" id="ARBA00022448"/>
    </source>
</evidence>
<name>A0A9W8A886_9FUNG</name>
<evidence type="ECO:0000313" key="11">
    <source>
        <dbReference type="EMBL" id="KAJ1921188.1"/>
    </source>
</evidence>
<dbReference type="Proteomes" id="UP001150538">
    <property type="component" value="Unassembled WGS sequence"/>
</dbReference>
<dbReference type="GO" id="GO:0000139">
    <property type="term" value="C:Golgi membrane"/>
    <property type="evidence" value="ECO:0007669"/>
    <property type="project" value="TreeGrafter"/>
</dbReference>
<evidence type="ECO:0000256" key="5">
    <source>
        <dbReference type="ARBA" id="ARBA00022989"/>
    </source>
</evidence>
<organism evidence="11 12">
    <name type="scientific">Mycoemilia scoparia</name>
    <dbReference type="NCBI Taxonomy" id="417184"/>
    <lineage>
        <taxon>Eukaryota</taxon>
        <taxon>Fungi</taxon>
        <taxon>Fungi incertae sedis</taxon>
        <taxon>Zoopagomycota</taxon>
        <taxon>Kickxellomycotina</taxon>
        <taxon>Kickxellomycetes</taxon>
        <taxon>Kickxellales</taxon>
        <taxon>Kickxellaceae</taxon>
        <taxon>Mycoemilia</taxon>
    </lineage>
</organism>
<keyword evidence="12" id="KW-1185">Reference proteome</keyword>
<evidence type="ECO:0000313" key="12">
    <source>
        <dbReference type="Proteomes" id="UP001150538"/>
    </source>
</evidence>
<dbReference type="GO" id="GO:0048278">
    <property type="term" value="P:vesicle docking"/>
    <property type="evidence" value="ECO:0007669"/>
    <property type="project" value="TreeGrafter"/>
</dbReference>
<protein>
    <submittedName>
        <fullName evidence="11">Integral membrane protein SED5</fullName>
    </submittedName>
</protein>
<dbReference type="Pfam" id="PF05739">
    <property type="entry name" value="SNARE"/>
    <property type="match status" value="1"/>
</dbReference>
<dbReference type="GO" id="GO:0006906">
    <property type="term" value="P:vesicle fusion"/>
    <property type="evidence" value="ECO:0007669"/>
    <property type="project" value="TreeGrafter"/>
</dbReference>
<dbReference type="GO" id="GO:0005484">
    <property type="term" value="F:SNAP receptor activity"/>
    <property type="evidence" value="ECO:0007669"/>
    <property type="project" value="TreeGrafter"/>
</dbReference>
<evidence type="ECO:0000256" key="6">
    <source>
        <dbReference type="ARBA" id="ARBA00023054"/>
    </source>
</evidence>
<dbReference type="GO" id="GO:0000149">
    <property type="term" value="F:SNARE binding"/>
    <property type="evidence" value="ECO:0007669"/>
    <property type="project" value="TreeGrafter"/>
</dbReference>
<comment type="subcellular location">
    <subcellularLocation>
        <location evidence="1">Membrane</location>
        <topology evidence="1">Single-pass type IV membrane protein</topology>
    </subcellularLocation>
</comment>
<evidence type="ECO:0000256" key="7">
    <source>
        <dbReference type="ARBA" id="ARBA00023136"/>
    </source>
</evidence>
<dbReference type="OrthoDB" id="421009at2759"/>
<dbReference type="Gene3D" id="1.20.58.70">
    <property type="match status" value="1"/>
</dbReference>
<reference evidence="11" key="1">
    <citation type="submission" date="2022-07" db="EMBL/GenBank/DDBJ databases">
        <title>Phylogenomic reconstructions and comparative analyses of Kickxellomycotina fungi.</title>
        <authorList>
            <person name="Reynolds N.K."/>
            <person name="Stajich J.E."/>
            <person name="Barry K."/>
            <person name="Grigoriev I.V."/>
            <person name="Crous P."/>
            <person name="Smith M.E."/>
        </authorList>
    </citation>
    <scope>NUCLEOTIDE SEQUENCE</scope>
    <source>
        <strain evidence="11">NBRC 100468</strain>
    </source>
</reference>
<dbReference type="PANTHER" id="PTHR19957">
    <property type="entry name" value="SYNTAXIN"/>
    <property type="match status" value="1"/>
</dbReference>
<dbReference type="AlphaFoldDB" id="A0A9W8A886"/>
<feature type="domain" description="T-SNARE coiled-coil homology" evidence="10">
    <location>
        <begin position="225"/>
        <end position="287"/>
    </location>
</feature>
<dbReference type="SUPFAM" id="SSF47661">
    <property type="entry name" value="t-snare proteins"/>
    <property type="match status" value="1"/>
</dbReference>
<dbReference type="CDD" id="cd15844">
    <property type="entry name" value="SNARE_syntaxin5"/>
    <property type="match status" value="1"/>
</dbReference>
<dbReference type="SMART" id="SM00397">
    <property type="entry name" value="t_SNARE"/>
    <property type="match status" value="1"/>
</dbReference>
<evidence type="ECO:0000256" key="2">
    <source>
        <dbReference type="ARBA" id="ARBA00009063"/>
    </source>
</evidence>
<keyword evidence="3" id="KW-0813">Transport</keyword>
<dbReference type="EMBL" id="JANBPU010000006">
    <property type="protein sequence ID" value="KAJ1921188.1"/>
    <property type="molecule type" value="Genomic_DNA"/>
</dbReference>
<feature type="transmembrane region" description="Helical" evidence="9">
    <location>
        <begin position="296"/>
        <end position="315"/>
    </location>
</feature>
<keyword evidence="7 9" id="KW-0472">Membrane</keyword>
<dbReference type="InterPro" id="IPR045242">
    <property type="entry name" value="Syntaxin"/>
</dbReference>
<comment type="caution">
    <text evidence="11">The sequence shown here is derived from an EMBL/GenBank/DDBJ whole genome shotgun (WGS) entry which is preliminary data.</text>
</comment>
<evidence type="ECO:0000256" key="8">
    <source>
        <dbReference type="SAM" id="MobiDB-lite"/>
    </source>
</evidence>
<dbReference type="InterPro" id="IPR000727">
    <property type="entry name" value="T_SNARE_dom"/>
</dbReference>
<keyword evidence="4 9" id="KW-0812">Transmembrane</keyword>
<keyword evidence="5 9" id="KW-1133">Transmembrane helix</keyword>
<comment type="similarity">
    <text evidence="2">Belongs to the syntaxin family.</text>
</comment>
<proteinExistence type="inferred from homology"/>
<evidence type="ECO:0000256" key="4">
    <source>
        <dbReference type="ARBA" id="ARBA00022692"/>
    </source>
</evidence>